<dbReference type="Gene3D" id="1.10.260.40">
    <property type="entry name" value="lambda repressor-like DNA-binding domains"/>
    <property type="match status" value="1"/>
</dbReference>
<name>A0ABX9KK94_9FUSO</name>
<organism evidence="5 6">
    <name type="scientific">Psychrilyobacter piezotolerans</name>
    <dbReference type="NCBI Taxonomy" id="2293438"/>
    <lineage>
        <taxon>Bacteria</taxon>
        <taxon>Fusobacteriati</taxon>
        <taxon>Fusobacteriota</taxon>
        <taxon>Fusobacteriia</taxon>
        <taxon>Fusobacteriales</taxon>
        <taxon>Fusobacteriaceae</taxon>
        <taxon>Psychrilyobacter</taxon>
    </lineage>
</organism>
<dbReference type="InterPro" id="IPR010982">
    <property type="entry name" value="Lambda_DNA-bd_dom_sf"/>
</dbReference>
<dbReference type="PANTHER" id="PTHR30146">
    <property type="entry name" value="LACI-RELATED TRANSCRIPTIONAL REPRESSOR"/>
    <property type="match status" value="1"/>
</dbReference>
<evidence type="ECO:0000313" key="5">
    <source>
        <dbReference type="EMBL" id="REI42912.1"/>
    </source>
</evidence>
<dbReference type="Pfam" id="PF00356">
    <property type="entry name" value="LacI"/>
    <property type="match status" value="1"/>
</dbReference>
<evidence type="ECO:0000256" key="1">
    <source>
        <dbReference type="ARBA" id="ARBA00023015"/>
    </source>
</evidence>
<dbReference type="Gene3D" id="3.40.50.2300">
    <property type="match status" value="2"/>
</dbReference>
<dbReference type="GO" id="GO:0003677">
    <property type="term" value="F:DNA binding"/>
    <property type="evidence" value="ECO:0007669"/>
    <property type="project" value="UniProtKB-KW"/>
</dbReference>
<dbReference type="SMART" id="SM00354">
    <property type="entry name" value="HTH_LACI"/>
    <property type="match status" value="1"/>
</dbReference>
<comment type="caution">
    <text evidence="5">The sequence shown here is derived from an EMBL/GenBank/DDBJ whole genome shotgun (WGS) entry which is preliminary data.</text>
</comment>
<dbReference type="InterPro" id="IPR046335">
    <property type="entry name" value="LacI/GalR-like_sensor"/>
</dbReference>
<gene>
    <name evidence="5" type="ORF">DYH56_01830</name>
</gene>
<dbReference type="CDD" id="cd06267">
    <property type="entry name" value="PBP1_LacI_sugar_binding-like"/>
    <property type="match status" value="1"/>
</dbReference>
<keyword evidence="3" id="KW-0804">Transcription</keyword>
<dbReference type="PROSITE" id="PS00356">
    <property type="entry name" value="HTH_LACI_1"/>
    <property type="match status" value="1"/>
</dbReference>
<evidence type="ECO:0000256" key="2">
    <source>
        <dbReference type="ARBA" id="ARBA00023125"/>
    </source>
</evidence>
<accession>A0ABX9KK94</accession>
<keyword evidence="1" id="KW-0805">Transcription regulation</keyword>
<reference evidence="5 6" key="1">
    <citation type="submission" date="2018-08" db="EMBL/GenBank/DDBJ databases">
        <title>Draft genome sequence of Psychrilyobacter sp. strain SD5 isolated from Black Sea water.</title>
        <authorList>
            <person name="Yadav S."/>
            <person name="Villanueva L."/>
            <person name="Damste J.S.S."/>
        </authorList>
    </citation>
    <scope>NUCLEOTIDE SEQUENCE [LARGE SCALE GENOMIC DNA]</scope>
    <source>
        <strain evidence="5 6">SD5</strain>
    </source>
</reference>
<protein>
    <submittedName>
        <fullName evidence="5">LacI family DNA-binding transcriptional regulator</fullName>
    </submittedName>
</protein>
<keyword evidence="2 5" id="KW-0238">DNA-binding</keyword>
<dbReference type="InterPro" id="IPR000843">
    <property type="entry name" value="HTH_LacI"/>
</dbReference>
<evidence type="ECO:0000259" key="4">
    <source>
        <dbReference type="PROSITE" id="PS50932"/>
    </source>
</evidence>
<keyword evidence="6" id="KW-1185">Reference proteome</keyword>
<dbReference type="SUPFAM" id="SSF47413">
    <property type="entry name" value="lambda repressor-like DNA-binding domains"/>
    <property type="match status" value="1"/>
</dbReference>
<evidence type="ECO:0000313" key="6">
    <source>
        <dbReference type="Proteomes" id="UP000263486"/>
    </source>
</evidence>
<dbReference type="SUPFAM" id="SSF53822">
    <property type="entry name" value="Periplasmic binding protein-like I"/>
    <property type="match status" value="1"/>
</dbReference>
<dbReference type="Pfam" id="PF13377">
    <property type="entry name" value="Peripla_BP_3"/>
    <property type="match status" value="1"/>
</dbReference>
<sequence length="339" mass="37928">METNDLWGGKMAKYTIKDIAKMAGVGVGTVSRVINNHPSVKEATKDKVLKIIEEVNYKPNELARDLKRKKNNVIGILITGYPNPFFDDVIGGIDRELRKENLTSLVHYTELEDFQVAVSTLIDYEVKGIIYLGGKSKDNLTGIKVPLVLASTTIENSCSDKFHMVSINNRKAAYESVKFLIGKGCKKIGIIISNYEDELALERIKGYKDAIGEAELDYEIICEGEYTAKGGYEGAKKMFLQEKPDAIFAISDLMAIGAARYILENGYKIPEDISIIGFDGIEESKYYYPSITTIEQPRKLMGEMAAKLLIGDVKGEKDKKIKKQDICLKVHMIERESTK</sequence>
<dbReference type="PANTHER" id="PTHR30146:SF149">
    <property type="entry name" value="HTH-TYPE TRANSCRIPTIONAL REGULATOR EBGR"/>
    <property type="match status" value="1"/>
</dbReference>
<dbReference type="CDD" id="cd01392">
    <property type="entry name" value="HTH_LacI"/>
    <property type="match status" value="1"/>
</dbReference>
<dbReference type="Proteomes" id="UP000263486">
    <property type="component" value="Unassembled WGS sequence"/>
</dbReference>
<evidence type="ECO:0000256" key="3">
    <source>
        <dbReference type="ARBA" id="ARBA00023163"/>
    </source>
</evidence>
<feature type="domain" description="HTH lacI-type" evidence="4">
    <location>
        <begin position="14"/>
        <end position="68"/>
    </location>
</feature>
<dbReference type="EMBL" id="QUAJ01000002">
    <property type="protein sequence ID" value="REI42912.1"/>
    <property type="molecule type" value="Genomic_DNA"/>
</dbReference>
<dbReference type="InterPro" id="IPR028082">
    <property type="entry name" value="Peripla_BP_I"/>
</dbReference>
<dbReference type="PROSITE" id="PS50932">
    <property type="entry name" value="HTH_LACI_2"/>
    <property type="match status" value="1"/>
</dbReference>
<proteinExistence type="predicted"/>
<dbReference type="PRINTS" id="PR00036">
    <property type="entry name" value="HTHLACI"/>
</dbReference>